<dbReference type="Proteomes" id="UP000318017">
    <property type="component" value="Chromosome"/>
</dbReference>
<evidence type="ECO:0000313" key="2">
    <source>
        <dbReference type="Proteomes" id="UP000318017"/>
    </source>
</evidence>
<organism evidence="1 2">
    <name type="scientific">Aureliella helgolandensis</name>
    <dbReference type="NCBI Taxonomy" id="2527968"/>
    <lineage>
        <taxon>Bacteria</taxon>
        <taxon>Pseudomonadati</taxon>
        <taxon>Planctomycetota</taxon>
        <taxon>Planctomycetia</taxon>
        <taxon>Pirellulales</taxon>
        <taxon>Pirellulaceae</taxon>
        <taxon>Aureliella</taxon>
    </lineage>
</organism>
<dbReference type="AlphaFoldDB" id="A0A518GB21"/>
<name>A0A518GB21_9BACT</name>
<gene>
    <name evidence="1" type="ORF">Q31a_41110</name>
</gene>
<accession>A0A518GB21</accession>
<protein>
    <submittedName>
        <fullName evidence="1">Uncharacterized protein</fullName>
    </submittedName>
</protein>
<keyword evidence="2" id="KW-1185">Reference proteome</keyword>
<reference evidence="1 2" key="1">
    <citation type="submission" date="2019-02" db="EMBL/GenBank/DDBJ databases">
        <title>Deep-cultivation of Planctomycetes and their phenomic and genomic characterization uncovers novel biology.</title>
        <authorList>
            <person name="Wiegand S."/>
            <person name="Jogler M."/>
            <person name="Boedeker C."/>
            <person name="Pinto D."/>
            <person name="Vollmers J."/>
            <person name="Rivas-Marin E."/>
            <person name="Kohn T."/>
            <person name="Peeters S.H."/>
            <person name="Heuer A."/>
            <person name="Rast P."/>
            <person name="Oberbeckmann S."/>
            <person name="Bunk B."/>
            <person name="Jeske O."/>
            <person name="Meyerdierks A."/>
            <person name="Storesund J.E."/>
            <person name="Kallscheuer N."/>
            <person name="Luecker S."/>
            <person name="Lage O.M."/>
            <person name="Pohl T."/>
            <person name="Merkel B.J."/>
            <person name="Hornburger P."/>
            <person name="Mueller R.-W."/>
            <person name="Bruemmer F."/>
            <person name="Labrenz M."/>
            <person name="Spormann A.M."/>
            <person name="Op den Camp H."/>
            <person name="Overmann J."/>
            <person name="Amann R."/>
            <person name="Jetten M.S.M."/>
            <person name="Mascher T."/>
            <person name="Medema M.H."/>
            <person name="Devos D.P."/>
            <person name="Kaster A.-K."/>
            <person name="Ovreas L."/>
            <person name="Rohde M."/>
            <person name="Galperin M.Y."/>
            <person name="Jogler C."/>
        </authorList>
    </citation>
    <scope>NUCLEOTIDE SEQUENCE [LARGE SCALE GENOMIC DNA]</scope>
    <source>
        <strain evidence="1 2">Q31a</strain>
    </source>
</reference>
<sequence>MDALRFSFLRNIEELFCVARRLNYFGMKRDFGKERELAGHDRNASRVLRILSSPFPEVGLISHVGCES</sequence>
<dbReference type="EMBL" id="CP036298">
    <property type="protein sequence ID" value="QDV25784.1"/>
    <property type="molecule type" value="Genomic_DNA"/>
</dbReference>
<dbReference type="KEGG" id="ahel:Q31a_41110"/>
<proteinExistence type="predicted"/>
<evidence type="ECO:0000313" key="1">
    <source>
        <dbReference type="EMBL" id="QDV25784.1"/>
    </source>
</evidence>